<evidence type="ECO:0000313" key="2">
    <source>
        <dbReference type="EMBL" id="KAK1769020.1"/>
    </source>
</evidence>
<sequence>MNIDKTELTTATSSTQLECIGRGECGTVWADPGPAGDDIARLVMKREEGGDLGHPVAIEYQVYRRLVQASQNMHPLVINSFSIPSCHEFLDKDNIAWSEILPRLPPNSAACNALINEKIRPLPLSARSLLMQQYYQNHDQDAVRNTHCLVRPYLGRRRRRSSQHGQPRFRVFNLRKFPLHQNLLAELDLDLEGYATAMADALAFLHWCARVDADGVEFVLAPPRPRRQPQAQAQAEAQHPSAVDLDGGTPFGPGTATLFDSPVLGPHALWLLDFNSCQEMAMDPDGMRQAAACFWRNDPYYPRPGGVNALD</sequence>
<dbReference type="GeneID" id="85306914"/>
<reference evidence="2" key="1">
    <citation type="submission" date="2023-06" db="EMBL/GenBank/DDBJ databases">
        <title>Genome-scale phylogeny and comparative genomics of the fungal order Sordariales.</title>
        <authorList>
            <consortium name="Lawrence Berkeley National Laboratory"/>
            <person name="Hensen N."/>
            <person name="Bonometti L."/>
            <person name="Westerberg I."/>
            <person name="Brannstrom I.O."/>
            <person name="Guillou S."/>
            <person name="Cros-Aarteil S."/>
            <person name="Calhoun S."/>
            <person name="Haridas S."/>
            <person name="Kuo A."/>
            <person name="Mondo S."/>
            <person name="Pangilinan J."/>
            <person name="Riley R."/>
            <person name="Labutti K."/>
            <person name="Andreopoulos B."/>
            <person name="Lipzen A."/>
            <person name="Chen C."/>
            <person name="Yanf M."/>
            <person name="Daum C."/>
            <person name="Ng V."/>
            <person name="Clum A."/>
            <person name="Steindorff A."/>
            <person name="Ohm R."/>
            <person name="Martin F."/>
            <person name="Silar P."/>
            <person name="Natvig D."/>
            <person name="Lalanne C."/>
            <person name="Gautier V."/>
            <person name="Ament-Velasquez S.L."/>
            <person name="Kruys A."/>
            <person name="Hutchinson M.I."/>
            <person name="Powell A.J."/>
            <person name="Barry K."/>
            <person name="Miller A.N."/>
            <person name="Grigoriev I.V."/>
            <person name="Debuchy R."/>
            <person name="Gladieux P."/>
            <person name="Thoren M.H."/>
            <person name="Johannesson H."/>
        </authorList>
    </citation>
    <scope>NUCLEOTIDE SEQUENCE</scope>
    <source>
        <strain evidence="2">8032-3</strain>
    </source>
</reference>
<comment type="caution">
    <text evidence="2">The sequence shown here is derived from an EMBL/GenBank/DDBJ whole genome shotgun (WGS) entry which is preliminary data.</text>
</comment>
<gene>
    <name evidence="2" type="ORF">QBC33DRAFT_338203</name>
</gene>
<accession>A0AAJ0FQC6</accession>
<evidence type="ECO:0000259" key="1">
    <source>
        <dbReference type="Pfam" id="PF12417"/>
    </source>
</evidence>
<protein>
    <recommendedName>
        <fullName evidence="1">DUF3669 domain-containing protein</fullName>
    </recommendedName>
</protein>
<keyword evidence="3" id="KW-1185">Reference proteome</keyword>
<evidence type="ECO:0000313" key="3">
    <source>
        <dbReference type="Proteomes" id="UP001244011"/>
    </source>
</evidence>
<dbReference type="Pfam" id="PF12417">
    <property type="entry name" value="DUF3669"/>
    <property type="match status" value="1"/>
</dbReference>
<dbReference type="PANTHER" id="PTHR40780">
    <property type="entry name" value="DUF3669 DOMAIN-CONTAINING PROTEIN"/>
    <property type="match status" value="1"/>
</dbReference>
<dbReference type="RefSeq" id="XP_060285233.1">
    <property type="nucleotide sequence ID" value="XM_060423727.1"/>
</dbReference>
<dbReference type="EMBL" id="MU839003">
    <property type="protein sequence ID" value="KAK1769020.1"/>
    <property type="molecule type" value="Genomic_DNA"/>
</dbReference>
<dbReference type="InterPro" id="IPR022137">
    <property type="entry name" value="Znf_prot_DUF3669"/>
</dbReference>
<dbReference type="Proteomes" id="UP001244011">
    <property type="component" value="Unassembled WGS sequence"/>
</dbReference>
<dbReference type="AlphaFoldDB" id="A0AAJ0FQC6"/>
<name>A0AAJ0FQC6_9PEZI</name>
<organism evidence="2 3">
    <name type="scientific">Phialemonium atrogriseum</name>
    <dbReference type="NCBI Taxonomy" id="1093897"/>
    <lineage>
        <taxon>Eukaryota</taxon>
        <taxon>Fungi</taxon>
        <taxon>Dikarya</taxon>
        <taxon>Ascomycota</taxon>
        <taxon>Pezizomycotina</taxon>
        <taxon>Sordariomycetes</taxon>
        <taxon>Sordariomycetidae</taxon>
        <taxon>Cephalothecales</taxon>
        <taxon>Cephalothecaceae</taxon>
        <taxon>Phialemonium</taxon>
    </lineage>
</organism>
<proteinExistence type="predicted"/>
<feature type="domain" description="DUF3669" evidence="1">
    <location>
        <begin position="269"/>
        <end position="309"/>
    </location>
</feature>
<dbReference type="PANTHER" id="PTHR40780:SF3">
    <property type="entry name" value="DUF3669 DOMAIN-CONTAINING PROTEIN"/>
    <property type="match status" value="1"/>
</dbReference>